<keyword evidence="5" id="KW-0067">ATP-binding</keyword>
<organism evidence="8 9">
    <name type="scientific">Chitinophaga horti</name>
    <dbReference type="NCBI Taxonomy" id="2920382"/>
    <lineage>
        <taxon>Bacteria</taxon>
        <taxon>Pseudomonadati</taxon>
        <taxon>Bacteroidota</taxon>
        <taxon>Chitinophagia</taxon>
        <taxon>Chitinophagales</taxon>
        <taxon>Chitinophagaceae</taxon>
        <taxon>Chitinophaga</taxon>
    </lineage>
</organism>
<dbReference type="Pfam" id="PF13087">
    <property type="entry name" value="AAA_12"/>
    <property type="match status" value="1"/>
</dbReference>
<keyword evidence="3" id="KW-0378">Hydrolase</keyword>
<dbReference type="CDD" id="cd18808">
    <property type="entry name" value="SF1_C_Upf1"/>
    <property type="match status" value="1"/>
</dbReference>
<feature type="domain" description="DNA2/NAM7 helicase helicase" evidence="6">
    <location>
        <begin position="179"/>
        <end position="401"/>
    </location>
</feature>
<comment type="similarity">
    <text evidence="1">Belongs to the DNA2/NAM7 helicase family.</text>
</comment>
<accession>A0ABY6J8K9</accession>
<name>A0ABY6J8K9_9BACT</name>
<keyword evidence="2" id="KW-0547">Nucleotide-binding</keyword>
<reference evidence="8" key="1">
    <citation type="submission" date="2022-10" db="EMBL/GenBank/DDBJ databases">
        <title>Chitinophaga sp. nov., isolated from soil.</title>
        <authorList>
            <person name="Jeon C.O."/>
        </authorList>
    </citation>
    <scope>NUCLEOTIDE SEQUENCE</scope>
    <source>
        <strain evidence="8">R8</strain>
    </source>
</reference>
<dbReference type="Gene3D" id="3.40.50.300">
    <property type="entry name" value="P-loop containing nucleotide triphosphate hydrolases"/>
    <property type="match status" value="2"/>
</dbReference>
<evidence type="ECO:0000313" key="8">
    <source>
        <dbReference type="EMBL" id="UYQ94912.1"/>
    </source>
</evidence>
<protein>
    <submittedName>
        <fullName evidence="8">AAA domain-containing protein</fullName>
    </submittedName>
</protein>
<dbReference type="Pfam" id="PF13086">
    <property type="entry name" value="AAA_11"/>
    <property type="match status" value="1"/>
</dbReference>
<dbReference type="PANTHER" id="PTHR43788:SF8">
    <property type="entry name" value="DNA-BINDING PROTEIN SMUBP-2"/>
    <property type="match status" value="1"/>
</dbReference>
<dbReference type="PANTHER" id="PTHR43788">
    <property type="entry name" value="DNA2/NAM7 HELICASE FAMILY MEMBER"/>
    <property type="match status" value="1"/>
</dbReference>
<evidence type="ECO:0000256" key="4">
    <source>
        <dbReference type="ARBA" id="ARBA00022806"/>
    </source>
</evidence>
<gene>
    <name evidence="8" type="ORF">MKQ68_07375</name>
</gene>
<feature type="domain" description="DNA2/NAM7 helicase-like C-terminal" evidence="7">
    <location>
        <begin position="408"/>
        <end position="604"/>
    </location>
</feature>
<dbReference type="InterPro" id="IPR027417">
    <property type="entry name" value="P-loop_NTPase"/>
</dbReference>
<evidence type="ECO:0000259" key="6">
    <source>
        <dbReference type="Pfam" id="PF13086"/>
    </source>
</evidence>
<evidence type="ECO:0000256" key="3">
    <source>
        <dbReference type="ARBA" id="ARBA00022801"/>
    </source>
</evidence>
<dbReference type="SUPFAM" id="SSF52540">
    <property type="entry name" value="P-loop containing nucleoside triphosphate hydrolases"/>
    <property type="match status" value="1"/>
</dbReference>
<evidence type="ECO:0000256" key="2">
    <source>
        <dbReference type="ARBA" id="ARBA00022741"/>
    </source>
</evidence>
<dbReference type="InterPro" id="IPR041679">
    <property type="entry name" value="DNA2/NAM7-like_C"/>
</dbReference>
<keyword evidence="4" id="KW-0347">Helicase</keyword>
<dbReference type="InterPro" id="IPR041677">
    <property type="entry name" value="DNA2/NAM7_AAA_11"/>
</dbReference>
<dbReference type="Gene3D" id="2.40.30.270">
    <property type="match status" value="1"/>
</dbReference>
<evidence type="ECO:0000259" key="7">
    <source>
        <dbReference type="Pfam" id="PF13087"/>
    </source>
</evidence>
<dbReference type="Proteomes" id="UP001162741">
    <property type="component" value="Chromosome"/>
</dbReference>
<evidence type="ECO:0000256" key="5">
    <source>
        <dbReference type="ARBA" id="ARBA00022840"/>
    </source>
</evidence>
<evidence type="ECO:0000313" key="9">
    <source>
        <dbReference type="Proteomes" id="UP001162741"/>
    </source>
</evidence>
<keyword evidence="9" id="KW-1185">Reference proteome</keyword>
<evidence type="ECO:0000256" key="1">
    <source>
        <dbReference type="ARBA" id="ARBA00007913"/>
    </source>
</evidence>
<proteinExistence type="inferred from homology"/>
<dbReference type="EMBL" id="CP107006">
    <property type="protein sequence ID" value="UYQ94912.1"/>
    <property type="molecule type" value="Genomic_DNA"/>
</dbReference>
<dbReference type="InterPro" id="IPR047187">
    <property type="entry name" value="SF1_C_Upf1"/>
</dbReference>
<sequence>MDYFKKLQELLKIELEEDKRSYQALTEHASVNDRRADGLTWYPIAIRDTEMTRGDYISVEVERTTHKDLPHQLRFGASATLFSNHDPKSNREEGTITWQGGDRLRITLRTDELPEWARDGKLGIDLLFDDNSYDEMANALKLAESLSEKREEGRLIQVLTGQQKPVFDKDVHPVTLPGLNSSQQEAVNRILAADDLAIVHGPPGTGKTTTLVQAIKTLAKNDNRKILVVAPSNAAVDLLSDKLSSAGLNVLRVGNPARVSERLSALTLDSKMAGHPQMKDIKRLKKQASEFKNMAHKYKRNFGKAERDQRKALFDEARNIMKQVESTEQYITDYLMNKAQVITATLVGANHYTVKNLRYHTVVIDEAGQALEPACWIPVLKGRKVILAGDHCQLSPTVKSEEAARKGLSTTLLEKCVKAHPEAVVLLEEQYRMHTAIMGYSSAVFYEDKLRAHQSVAGHLLYQDDTPLNFVDTAGCGFEEVAEGTSTTNPEEAAFVFKHLAQLVSDLQPHYREQDFPTIAVISPYKQQIQLLREQLTSHTELQPYADKITVNTIDSFQGQERDIVYISMTRSNADSKIGFLSDIRRMNVAMTRARKKLVVIGDSGTLSQDAFYAGFITYAEGHDAYKSAWEFMVD</sequence>
<dbReference type="InterPro" id="IPR050534">
    <property type="entry name" value="Coronavir_polyprotein_1ab"/>
</dbReference>
<dbReference type="RefSeq" id="WP_264282730.1">
    <property type="nucleotide sequence ID" value="NZ_CP107006.1"/>
</dbReference>